<keyword evidence="3" id="KW-0238">DNA-binding</keyword>
<dbReference type="InterPro" id="IPR033896">
    <property type="entry name" value="MEF2-like_N"/>
</dbReference>
<dbReference type="GO" id="GO:0000981">
    <property type="term" value="F:DNA-binding transcription factor activity, RNA polymerase II-specific"/>
    <property type="evidence" value="ECO:0007669"/>
    <property type="project" value="TreeGrafter"/>
</dbReference>
<feature type="domain" description="MADS-box" evidence="6">
    <location>
        <begin position="8"/>
        <end position="68"/>
    </location>
</feature>
<keyword evidence="4" id="KW-0804">Transcription</keyword>
<dbReference type="InterPro" id="IPR002100">
    <property type="entry name" value="TF_MADSbox"/>
</dbReference>
<dbReference type="EMBL" id="SPHZ02000009">
    <property type="protein sequence ID" value="KAF0900856.1"/>
    <property type="molecule type" value="Genomic_DNA"/>
</dbReference>
<dbReference type="SUPFAM" id="SSF55455">
    <property type="entry name" value="SRF-like"/>
    <property type="match status" value="1"/>
</dbReference>
<dbReference type="Gene3D" id="3.40.1810.10">
    <property type="entry name" value="Transcription factor, MADS-box"/>
    <property type="match status" value="1"/>
</dbReference>
<dbReference type="PRINTS" id="PR00404">
    <property type="entry name" value="MADSDOMAIN"/>
</dbReference>
<accession>A0A6G1CL15</accession>
<dbReference type="Proteomes" id="UP000479710">
    <property type="component" value="Unassembled WGS sequence"/>
</dbReference>
<evidence type="ECO:0000313" key="7">
    <source>
        <dbReference type="EMBL" id="KAF0900856.1"/>
    </source>
</evidence>
<comment type="caution">
    <text evidence="7">The sequence shown here is derived from an EMBL/GenBank/DDBJ whole genome shotgun (WGS) entry which is preliminary data.</text>
</comment>
<evidence type="ECO:0000256" key="4">
    <source>
        <dbReference type="ARBA" id="ARBA00023163"/>
    </source>
</evidence>
<proteinExistence type="predicted"/>
<keyword evidence="5" id="KW-0539">Nucleus</keyword>
<keyword evidence="8" id="KW-1185">Reference proteome</keyword>
<dbReference type="InterPro" id="IPR036879">
    <property type="entry name" value="TF_MADSbox_sf"/>
</dbReference>
<dbReference type="GO" id="GO:0046983">
    <property type="term" value="F:protein dimerization activity"/>
    <property type="evidence" value="ECO:0007669"/>
    <property type="project" value="InterPro"/>
</dbReference>
<organism evidence="7 8">
    <name type="scientific">Oryza meyeriana var. granulata</name>
    <dbReference type="NCBI Taxonomy" id="110450"/>
    <lineage>
        <taxon>Eukaryota</taxon>
        <taxon>Viridiplantae</taxon>
        <taxon>Streptophyta</taxon>
        <taxon>Embryophyta</taxon>
        <taxon>Tracheophyta</taxon>
        <taxon>Spermatophyta</taxon>
        <taxon>Magnoliopsida</taxon>
        <taxon>Liliopsida</taxon>
        <taxon>Poales</taxon>
        <taxon>Poaceae</taxon>
        <taxon>BOP clade</taxon>
        <taxon>Oryzoideae</taxon>
        <taxon>Oryzeae</taxon>
        <taxon>Oryzinae</taxon>
        <taxon>Oryza</taxon>
        <taxon>Oryza meyeriana</taxon>
    </lineage>
</organism>
<evidence type="ECO:0000256" key="5">
    <source>
        <dbReference type="ARBA" id="ARBA00023242"/>
    </source>
</evidence>
<dbReference type="GO" id="GO:0005634">
    <property type="term" value="C:nucleus"/>
    <property type="evidence" value="ECO:0007669"/>
    <property type="project" value="UniProtKB-SubCell"/>
</dbReference>
<evidence type="ECO:0000256" key="2">
    <source>
        <dbReference type="ARBA" id="ARBA00023015"/>
    </source>
</evidence>
<dbReference type="OrthoDB" id="778914at2759"/>
<dbReference type="FunFam" id="3.40.1810.10:FF:000006">
    <property type="entry name" value="Agamous-like MADS-box protein AGL62"/>
    <property type="match status" value="1"/>
</dbReference>
<dbReference type="CDD" id="cd00265">
    <property type="entry name" value="MADS_MEF2_like"/>
    <property type="match status" value="1"/>
</dbReference>
<evidence type="ECO:0000313" key="8">
    <source>
        <dbReference type="Proteomes" id="UP000479710"/>
    </source>
</evidence>
<name>A0A6G1CL15_9ORYZ</name>
<evidence type="ECO:0000256" key="3">
    <source>
        <dbReference type="ARBA" id="ARBA00023125"/>
    </source>
</evidence>
<dbReference type="PROSITE" id="PS50066">
    <property type="entry name" value="MADS_BOX_2"/>
    <property type="match status" value="1"/>
</dbReference>
<dbReference type="PANTHER" id="PTHR11945">
    <property type="entry name" value="MADS BOX PROTEIN"/>
    <property type="match status" value="1"/>
</dbReference>
<sequence>MVKGKASTGRKKIEIKRIEKANARDVCFSKRRRGLFNKAGELSMLCDANIACVVFSPAGRGFSFGHPSIDDVADRLASMAVGALNIPSLGGGSHDSGEVTGIVQQTKLQHMELQNSLETEENRKEKSWEAMRKEMGGHLMPWLNLQANLLGLDELEELHNKLSAVHDTTGAKLCQTLQDARGNRKPLPQPHMEMAWAPQLPSGGQVVTPMNADLPGSSYGLIDDIDANYMFTGVQGAGGSGDCLNAQFGG</sequence>
<dbReference type="Pfam" id="PF00319">
    <property type="entry name" value="SRF-TF"/>
    <property type="match status" value="1"/>
</dbReference>
<keyword evidence="2" id="KW-0805">Transcription regulation</keyword>
<evidence type="ECO:0000256" key="1">
    <source>
        <dbReference type="ARBA" id="ARBA00004123"/>
    </source>
</evidence>
<evidence type="ECO:0000259" key="6">
    <source>
        <dbReference type="PROSITE" id="PS50066"/>
    </source>
</evidence>
<dbReference type="GO" id="GO:0000978">
    <property type="term" value="F:RNA polymerase II cis-regulatory region sequence-specific DNA binding"/>
    <property type="evidence" value="ECO:0007669"/>
    <property type="project" value="TreeGrafter"/>
</dbReference>
<dbReference type="GO" id="GO:0045944">
    <property type="term" value="P:positive regulation of transcription by RNA polymerase II"/>
    <property type="evidence" value="ECO:0007669"/>
    <property type="project" value="InterPro"/>
</dbReference>
<reference evidence="7 8" key="1">
    <citation type="submission" date="2019-11" db="EMBL/GenBank/DDBJ databases">
        <title>Whole genome sequence of Oryza granulata.</title>
        <authorList>
            <person name="Li W."/>
        </authorList>
    </citation>
    <scope>NUCLEOTIDE SEQUENCE [LARGE SCALE GENOMIC DNA]</scope>
    <source>
        <strain evidence="8">cv. Menghai</strain>
        <tissue evidence="7">Leaf</tissue>
    </source>
</reference>
<comment type="subcellular location">
    <subcellularLocation>
        <location evidence="1">Nucleus</location>
    </subcellularLocation>
</comment>
<protein>
    <recommendedName>
        <fullName evidence="6">MADS-box domain-containing protein</fullName>
    </recommendedName>
</protein>
<dbReference type="SMART" id="SM00432">
    <property type="entry name" value="MADS"/>
    <property type="match status" value="1"/>
</dbReference>
<dbReference type="PANTHER" id="PTHR11945:SF782">
    <property type="entry name" value="OS11G0229900 PROTEIN"/>
    <property type="match status" value="1"/>
</dbReference>
<gene>
    <name evidence="7" type="ORF">E2562_035676</name>
</gene>
<dbReference type="AlphaFoldDB" id="A0A6G1CL15"/>